<protein>
    <submittedName>
        <fullName evidence="2">Uncharacterized protein</fullName>
    </submittedName>
</protein>
<dbReference type="AlphaFoldDB" id="A0A1C7MPV0"/>
<feature type="signal peptide" evidence="1">
    <location>
        <begin position="1"/>
        <end position="17"/>
    </location>
</feature>
<proteinExistence type="predicted"/>
<dbReference type="Proteomes" id="UP000092993">
    <property type="component" value="Unassembled WGS sequence"/>
</dbReference>
<organism evidence="2 3">
    <name type="scientific">Grifola frondosa</name>
    <name type="common">Maitake</name>
    <name type="synonym">Polyporus frondosus</name>
    <dbReference type="NCBI Taxonomy" id="5627"/>
    <lineage>
        <taxon>Eukaryota</taxon>
        <taxon>Fungi</taxon>
        <taxon>Dikarya</taxon>
        <taxon>Basidiomycota</taxon>
        <taxon>Agaricomycotina</taxon>
        <taxon>Agaricomycetes</taxon>
        <taxon>Polyporales</taxon>
        <taxon>Grifolaceae</taxon>
        <taxon>Grifola</taxon>
    </lineage>
</organism>
<keyword evidence="3" id="KW-1185">Reference proteome</keyword>
<evidence type="ECO:0000313" key="2">
    <source>
        <dbReference type="EMBL" id="OBZ78878.1"/>
    </source>
</evidence>
<dbReference type="EMBL" id="LUGG01000001">
    <property type="protein sequence ID" value="OBZ78878.1"/>
    <property type="molecule type" value="Genomic_DNA"/>
</dbReference>
<reference evidence="2 3" key="1">
    <citation type="submission" date="2016-03" db="EMBL/GenBank/DDBJ databases">
        <title>Whole genome sequencing of Grifola frondosa 9006-11.</title>
        <authorList>
            <person name="Min B."/>
            <person name="Park H."/>
            <person name="Kim J.-G."/>
            <person name="Cho H."/>
            <person name="Oh Y.-L."/>
            <person name="Kong W.-S."/>
            <person name="Choi I.-G."/>
        </authorList>
    </citation>
    <scope>NUCLEOTIDE SEQUENCE [LARGE SCALE GENOMIC DNA]</scope>
    <source>
        <strain evidence="2 3">9006-11</strain>
    </source>
</reference>
<name>A0A1C7MPV0_GRIFR</name>
<gene>
    <name evidence="2" type="ORF">A0H81_01037</name>
</gene>
<evidence type="ECO:0000313" key="3">
    <source>
        <dbReference type="Proteomes" id="UP000092993"/>
    </source>
</evidence>
<comment type="caution">
    <text evidence="2">The sequence shown here is derived from an EMBL/GenBank/DDBJ whole genome shotgun (WGS) entry which is preliminary data.</text>
</comment>
<keyword evidence="1" id="KW-0732">Signal</keyword>
<feature type="chain" id="PRO_5008889260" evidence="1">
    <location>
        <begin position="18"/>
        <end position="250"/>
    </location>
</feature>
<accession>A0A1C7MPV0</accession>
<sequence length="250" mass="26682">MMYICGLFLVPLHEFVSIITLDRKPPNSRGDEIDSKAISCDVFGKAGVNYAHPFGNLASLIFNCTPQTSQRCPGWCQSKVNLLRSLSATELDQKLPAQSLASLQREAIGARESDEAARPIALGEQRSEIGTSTRRGVEVGSTVVGIGAHDAVGLWGAALGVCSVNEIEVMRLRSSTGGHAAGVEGRWVKKIGRTSATPPPIHQDIVRLDSLIILASFSTAFDIRCCTDVLQQINRSSLVSSVSVASTSAF</sequence>
<evidence type="ECO:0000256" key="1">
    <source>
        <dbReference type="SAM" id="SignalP"/>
    </source>
</evidence>